<gene>
    <name evidence="2" type="ORF">H920_17200</name>
</gene>
<evidence type="ECO:0000313" key="3">
    <source>
        <dbReference type="Proteomes" id="UP000028990"/>
    </source>
</evidence>
<evidence type="ECO:0000256" key="1">
    <source>
        <dbReference type="SAM" id="SignalP"/>
    </source>
</evidence>
<organism evidence="2 3">
    <name type="scientific">Fukomys damarensis</name>
    <name type="common">Damaraland mole rat</name>
    <name type="synonym">Cryptomys damarensis</name>
    <dbReference type="NCBI Taxonomy" id="885580"/>
    <lineage>
        <taxon>Eukaryota</taxon>
        <taxon>Metazoa</taxon>
        <taxon>Chordata</taxon>
        <taxon>Craniata</taxon>
        <taxon>Vertebrata</taxon>
        <taxon>Euteleostomi</taxon>
        <taxon>Mammalia</taxon>
        <taxon>Eutheria</taxon>
        <taxon>Euarchontoglires</taxon>
        <taxon>Glires</taxon>
        <taxon>Rodentia</taxon>
        <taxon>Hystricomorpha</taxon>
        <taxon>Bathyergidae</taxon>
        <taxon>Fukomys</taxon>
    </lineage>
</organism>
<dbReference type="Proteomes" id="UP000028990">
    <property type="component" value="Unassembled WGS sequence"/>
</dbReference>
<protein>
    <submittedName>
        <fullName evidence="2">Uncharacterized protein</fullName>
    </submittedName>
</protein>
<dbReference type="EMBL" id="KN124379">
    <property type="protein sequence ID" value="KFO21406.1"/>
    <property type="molecule type" value="Genomic_DNA"/>
</dbReference>
<evidence type="ECO:0000313" key="2">
    <source>
        <dbReference type="EMBL" id="KFO21406.1"/>
    </source>
</evidence>
<feature type="chain" id="PRO_5001873081" evidence="1">
    <location>
        <begin position="19"/>
        <end position="150"/>
    </location>
</feature>
<feature type="signal peptide" evidence="1">
    <location>
        <begin position="1"/>
        <end position="18"/>
    </location>
</feature>
<accession>A0A091DF25</accession>
<keyword evidence="1" id="KW-0732">Signal</keyword>
<sequence length="150" mass="15669">MVLTLFVTLAGPAVPGESSGTVSSPRGLSPALPGHFLGPPGACDGVSVPGPPPAPGRHSRPGSPLLARLLSHGLAVSSRPCLLGVDLRSRGSICLVTRGQCGFQRLRVPPGLWVTVAELKTCDLLVSSPAFFSLMLVHALVFPFRVIQFW</sequence>
<name>A0A091DF25_FUKDA</name>
<dbReference type="AlphaFoldDB" id="A0A091DF25"/>
<keyword evidence="3" id="KW-1185">Reference proteome</keyword>
<reference evidence="2 3" key="1">
    <citation type="submission" date="2013-11" db="EMBL/GenBank/DDBJ databases">
        <title>The Damaraland mole rat (Fukomys damarensis) genome and evolution of African mole rats.</title>
        <authorList>
            <person name="Gladyshev V.N."/>
            <person name="Fang X."/>
        </authorList>
    </citation>
    <scope>NUCLEOTIDE SEQUENCE [LARGE SCALE GENOMIC DNA]</scope>
    <source>
        <tissue evidence="2">Liver</tissue>
    </source>
</reference>
<proteinExistence type="predicted"/>